<evidence type="ECO:0000256" key="2">
    <source>
        <dbReference type="SAM" id="MobiDB-lite"/>
    </source>
</evidence>
<feature type="transmembrane region" description="Helical" evidence="3">
    <location>
        <begin position="110"/>
        <end position="135"/>
    </location>
</feature>
<dbReference type="KEGG" id="bvo:Pan97_16780"/>
<accession>A0A518C601</accession>
<evidence type="ECO:0008006" key="6">
    <source>
        <dbReference type="Google" id="ProtNLM"/>
    </source>
</evidence>
<evidence type="ECO:0000313" key="4">
    <source>
        <dbReference type="EMBL" id="QDU74666.1"/>
    </source>
</evidence>
<name>A0A518C601_9BACT</name>
<evidence type="ECO:0000256" key="1">
    <source>
        <dbReference type="SAM" id="Coils"/>
    </source>
</evidence>
<dbReference type="OrthoDB" id="266017at2"/>
<keyword evidence="3" id="KW-0812">Transmembrane</keyword>
<proteinExistence type="predicted"/>
<keyword evidence="3" id="KW-0472">Membrane</keyword>
<evidence type="ECO:0000313" key="5">
    <source>
        <dbReference type="Proteomes" id="UP000318626"/>
    </source>
</evidence>
<organism evidence="4 5">
    <name type="scientific">Bremerella volcania</name>
    <dbReference type="NCBI Taxonomy" id="2527984"/>
    <lineage>
        <taxon>Bacteria</taxon>
        <taxon>Pseudomonadati</taxon>
        <taxon>Planctomycetota</taxon>
        <taxon>Planctomycetia</taxon>
        <taxon>Pirellulales</taxon>
        <taxon>Pirellulaceae</taxon>
        <taxon>Bremerella</taxon>
    </lineage>
</organism>
<reference evidence="5" key="1">
    <citation type="submission" date="2019-02" db="EMBL/GenBank/DDBJ databases">
        <title>Deep-cultivation of Planctomycetes and their phenomic and genomic characterization uncovers novel biology.</title>
        <authorList>
            <person name="Wiegand S."/>
            <person name="Jogler M."/>
            <person name="Boedeker C."/>
            <person name="Pinto D."/>
            <person name="Vollmers J."/>
            <person name="Rivas-Marin E."/>
            <person name="Kohn T."/>
            <person name="Peeters S.H."/>
            <person name="Heuer A."/>
            <person name="Rast P."/>
            <person name="Oberbeckmann S."/>
            <person name="Bunk B."/>
            <person name="Jeske O."/>
            <person name="Meyerdierks A."/>
            <person name="Storesund J.E."/>
            <person name="Kallscheuer N."/>
            <person name="Luecker S."/>
            <person name="Lage O.M."/>
            <person name="Pohl T."/>
            <person name="Merkel B.J."/>
            <person name="Hornburger P."/>
            <person name="Mueller R.-W."/>
            <person name="Bruemmer F."/>
            <person name="Labrenz M."/>
            <person name="Spormann A.M."/>
            <person name="Op den Camp H."/>
            <person name="Overmann J."/>
            <person name="Amann R."/>
            <person name="Jetten M.S.M."/>
            <person name="Mascher T."/>
            <person name="Medema M.H."/>
            <person name="Devos D.P."/>
            <person name="Kaster A.-K."/>
            <person name="Ovreas L."/>
            <person name="Rohde M."/>
            <person name="Galperin M.Y."/>
            <person name="Jogler C."/>
        </authorList>
    </citation>
    <scope>NUCLEOTIDE SEQUENCE [LARGE SCALE GENOMIC DNA]</scope>
    <source>
        <strain evidence="5">Pan97</strain>
    </source>
</reference>
<dbReference type="AlphaFoldDB" id="A0A518C601"/>
<keyword evidence="3" id="KW-1133">Transmembrane helix</keyword>
<gene>
    <name evidence="4" type="ORF">Pan97_16780</name>
</gene>
<dbReference type="Proteomes" id="UP000318626">
    <property type="component" value="Chromosome"/>
</dbReference>
<sequence length="194" mass="21849">MQTHKLILTPIAVTLMLTAIGCDEEENKRLAEMAERHLERQAEQNRQVTELQREVAEGSRRLVEADAQARQEMVVLQREIQAERTEVGRQRDLLEGERRDLAAKRRLDPIIAAAITNIGFLLACLLPLVLCWYLLGRRVEPANDQAIAEVLLEDLVTDRPLLLPPSDNVRAIGLRTGNDNSSSPYDADPIEKPT</sequence>
<protein>
    <recommendedName>
        <fullName evidence="6">Chromosome partition protein Smc</fullName>
    </recommendedName>
</protein>
<feature type="region of interest" description="Disordered" evidence="2">
    <location>
        <begin position="173"/>
        <end position="194"/>
    </location>
</feature>
<evidence type="ECO:0000256" key="3">
    <source>
        <dbReference type="SAM" id="Phobius"/>
    </source>
</evidence>
<dbReference type="PROSITE" id="PS51257">
    <property type="entry name" value="PROKAR_LIPOPROTEIN"/>
    <property type="match status" value="1"/>
</dbReference>
<feature type="coiled-coil region" evidence="1">
    <location>
        <begin position="31"/>
        <end position="86"/>
    </location>
</feature>
<dbReference type="RefSeq" id="WP_144971604.1">
    <property type="nucleotide sequence ID" value="NZ_CP036289.1"/>
</dbReference>
<keyword evidence="5" id="KW-1185">Reference proteome</keyword>
<dbReference type="EMBL" id="CP036289">
    <property type="protein sequence ID" value="QDU74666.1"/>
    <property type="molecule type" value="Genomic_DNA"/>
</dbReference>
<keyword evidence="1" id="KW-0175">Coiled coil</keyword>